<dbReference type="Gene3D" id="1.20.1250.20">
    <property type="entry name" value="MFS general substrate transporter like domains"/>
    <property type="match status" value="2"/>
</dbReference>
<feature type="transmembrane region" description="Helical" evidence="6">
    <location>
        <begin position="148"/>
        <end position="169"/>
    </location>
</feature>
<feature type="compositionally biased region" description="Basic residues" evidence="5">
    <location>
        <begin position="545"/>
        <end position="562"/>
    </location>
</feature>
<dbReference type="AlphaFoldDB" id="A0A9J6FM13"/>
<keyword evidence="2 6" id="KW-0812">Transmembrane</keyword>
<evidence type="ECO:0000256" key="3">
    <source>
        <dbReference type="ARBA" id="ARBA00022989"/>
    </source>
</evidence>
<gene>
    <name evidence="7" type="ORF">HPB48_000812</name>
</gene>
<dbReference type="InterPro" id="IPR036259">
    <property type="entry name" value="MFS_trans_sf"/>
</dbReference>
<name>A0A9J6FM13_HAELO</name>
<dbReference type="PANTHER" id="PTHR24064">
    <property type="entry name" value="SOLUTE CARRIER FAMILY 22 MEMBER"/>
    <property type="match status" value="1"/>
</dbReference>
<dbReference type="SUPFAM" id="SSF103473">
    <property type="entry name" value="MFS general substrate transporter"/>
    <property type="match status" value="2"/>
</dbReference>
<dbReference type="Proteomes" id="UP000821853">
    <property type="component" value="Chromosome 10"/>
</dbReference>
<feature type="region of interest" description="Disordered" evidence="5">
    <location>
        <begin position="542"/>
        <end position="562"/>
    </location>
</feature>
<proteinExistence type="predicted"/>
<evidence type="ECO:0000256" key="6">
    <source>
        <dbReference type="SAM" id="Phobius"/>
    </source>
</evidence>
<feature type="transmembrane region" description="Helical" evidence="6">
    <location>
        <begin position="175"/>
        <end position="201"/>
    </location>
</feature>
<accession>A0A9J6FM13</accession>
<comment type="subcellular location">
    <subcellularLocation>
        <location evidence="1">Membrane</location>
        <topology evidence="1">Multi-pass membrane protein</topology>
    </subcellularLocation>
</comment>
<evidence type="ECO:0000256" key="2">
    <source>
        <dbReference type="ARBA" id="ARBA00022692"/>
    </source>
</evidence>
<feature type="transmembrane region" description="Helical" evidence="6">
    <location>
        <begin position="359"/>
        <end position="377"/>
    </location>
</feature>
<evidence type="ECO:0000256" key="5">
    <source>
        <dbReference type="SAM" id="MobiDB-lite"/>
    </source>
</evidence>
<dbReference type="EMBL" id="JABSTR010000002">
    <property type="protein sequence ID" value="KAH9364170.1"/>
    <property type="molecule type" value="Genomic_DNA"/>
</dbReference>
<evidence type="ECO:0000313" key="7">
    <source>
        <dbReference type="EMBL" id="KAH9364170.1"/>
    </source>
</evidence>
<organism evidence="7 8">
    <name type="scientific">Haemaphysalis longicornis</name>
    <name type="common">Bush tick</name>
    <dbReference type="NCBI Taxonomy" id="44386"/>
    <lineage>
        <taxon>Eukaryota</taxon>
        <taxon>Metazoa</taxon>
        <taxon>Ecdysozoa</taxon>
        <taxon>Arthropoda</taxon>
        <taxon>Chelicerata</taxon>
        <taxon>Arachnida</taxon>
        <taxon>Acari</taxon>
        <taxon>Parasitiformes</taxon>
        <taxon>Ixodida</taxon>
        <taxon>Ixodoidea</taxon>
        <taxon>Ixodidae</taxon>
        <taxon>Haemaphysalinae</taxon>
        <taxon>Haemaphysalis</taxon>
    </lineage>
</organism>
<evidence type="ECO:0000256" key="4">
    <source>
        <dbReference type="ARBA" id="ARBA00023136"/>
    </source>
</evidence>
<evidence type="ECO:0000256" key="1">
    <source>
        <dbReference type="ARBA" id="ARBA00004141"/>
    </source>
</evidence>
<keyword evidence="3 6" id="KW-1133">Transmembrane helix</keyword>
<feature type="transmembrane region" description="Helical" evidence="6">
    <location>
        <begin position="333"/>
        <end position="353"/>
    </location>
</feature>
<evidence type="ECO:0000313" key="8">
    <source>
        <dbReference type="Proteomes" id="UP000821853"/>
    </source>
</evidence>
<reference evidence="7 8" key="1">
    <citation type="journal article" date="2020" name="Cell">
        <title>Large-Scale Comparative Analyses of Tick Genomes Elucidate Their Genetic Diversity and Vector Capacities.</title>
        <authorList>
            <consortium name="Tick Genome and Microbiome Consortium (TIGMIC)"/>
            <person name="Jia N."/>
            <person name="Wang J."/>
            <person name="Shi W."/>
            <person name="Du L."/>
            <person name="Sun Y."/>
            <person name="Zhan W."/>
            <person name="Jiang J.F."/>
            <person name="Wang Q."/>
            <person name="Zhang B."/>
            <person name="Ji P."/>
            <person name="Bell-Sakyi L."/>
            <person name="Cui X.M."/>
            <person name="Yuan T.T."/>
            <person name="Jiang B.G."/>
            <person name="Yang W.F."/>
            <person name="Lam T.T."/>
            <person name="Chang Q.C."/>
            <person name="Ding S.J."/>
            <person name="Wang X.J."/>
            <person name="Zhu J.G."/>
            <person name="Ruan X.D."/>
            <person name="Zhao L."/>
            <person name="Wei J.T."/>
            <person name="Ye R.Z."/>
            <person name="Que T.C."/>
            <person name="Du C.H."/>
            <person name="Zhou Y.H."/>
            <person name="Cheng J.X."/>
            <person name="Dai P.F."/>
            <person name="Guo W.B."/>
            <person name="Han X.H."/>
            <person name="Huang E.J."/>
            <person name="Li L.F."/>
            <person name="Wei W."/>
            <person name="Gao Y.C."/>
            <person name="Liu J.Z."/>
            <person name="Shao H.Z."/>
            <person name="Wang X."/>
            <person name="Wang C.C."/>
            <person name="Yang T.C."/>
            <person name="Huo Q.B."/>
            <person name="Li W."/>
            <person name="Chen H.Y."/>
            <person name="Chen S.E."/>
            <person name="Zhou L.G."/>
            <person name="Ni X.B."/>
            <person name="Tian J.H."/>
            <person name="Sheng Y."/>
            <person name="Liu T."/>
            <person name="Pan Y.S."/>
            <person name="Xia L.Y."/>
            <person name="Li J."/>
            <person name="Zhao F."/>
            <person name="Cao W.C."/>
        </authorList>
    </citation>
    <scope>NUCLEOTIDE SEQUENCE [LARGE SCALE GENOMIC DNA]</scope>
    <source>
        <strain evidence="7">HaeL-2018</strain>
    </source>
</reference>
<dbReference type="GO" id="GO:0016020">
    <property type="term" value="C:membrane"/>
    <property type="evidence" value="ECO:0007669"/>
    <property type="project" value="UniProtKB-SubCell"/>
</dbReference>
<feature type="transmembrane region" description="Helical" evidence="6">
    <location>
        <begin position="44"/>
        <end position="65"/>
    </location>
</feature>
<feature type="transmembrane region" description="Helical" evidence="6">
    <location>
        <begin position="389"/>
        <end position="413"/>
    </location>
</feature>
<dbReference type="VEuPathDB" id="VectorBase:HLOH_065228"/>
<dbReference type="OrthoDB" id="6512568at2759"/>
<feature type="transmembrane region" description="Helical" evidence="6">
    <location>
        <begin position="419"/>
        <end position="444"/>
    </location>
</feature>
<keyword evidence="8" id="KW-1185">Reference proteome</keyword>
<protein>
    <submittedName>
        <fullName evidence="7">Uncharacterized protein</fullName>
    </submittedName>
</protein>
<sequence length="562" mass="62589">MPQLTEKKPFACLSPKGFMMVDIETSEGFDCEEAFGSGHFQNRIVLFTAIANFVMLTHAIAFPLISTDIDHWCRQPTGWNLSANTWKSIAIPLKPDGRYSQCTVYANPGDPNDTKAVECDAWDYDLERVNTSIVSEWNMVCNRRSLKLLGNAAFMAGSIVFLLLSGYIADTFGRLPVVLASATVLIMATLASCFAPSYPVYLGSRFLLSGMHHLALRCDRYHPRRDYLVRTTIDLIVRSPPDGSLNGRYLGCYLQIVFFLLATESPRWLIASRRLEAAGRLMRTAAELNRVQSDGVTLLLERVERRLKAEIGMDVRTARATDMARVARRRAAIMFWSLFCVIVAYRSLLLLRVRKSTDFPWMNWASICANVLAYCFVLKFGNSTDRTRLITIAFLNIGTLCLLGSVAELAGIWVSSLDVVSSVVLILAEATSNATIFLNIVYVIELFPTPIRAVAVCLSYVGARLGSTVGFLLPSLTGINHEDLAFALIASVEYSAAYCFQYLPREYGTYARLADAEPTRSPSMDSRRYISPVDAMKCSISPLRLNKKSATKSPKKPRTRTP</sequence>
<keyword evidence="4 6" id="KW-0472">Membrane</keyword>
<comment type="caution">
    <text evidence="7">The sequence shown here is derived from an EMBL/GenBank/DDBJ whole genome shotgun (WGS) entry which is preliminary data.</text>
</comment>